<dbReference type="PANTHER" id="PTHR33121:SF82">
    <property type="entry name" value="SIGNAL TRANSDUCTION PROTEIN CONTAINING A EAL DOMAIN"/>
    <property type="match status" value="1"/>
</dbReference>
<dbReference type="PANTHER" id="PTHR33121">
    <property type="entry name" value="CYCLIC DI-GMP PHOSPHODIESTERASE PDEF"/>
    <property type="match status" value="1"/>
</dbReference>
<protein>
    <submittedName>
        <fullName evidence="2">EAL domain-containing protein</fullName>
    </submittedName>
</protein>
<name>A0A9Q4B121_SALAG</name>
<comment type="caution">
    <text evidence="2">The sequence shown here is derived from an EMBL/GenBank/DDBJ whole genome shotgun (WGS) entry which is preliminary data.</text>
</comment>
<dbReference type="SMART" id="SM00052">
    <property type="entry name" value="EAL"/>
    <property type="match status" value="1"/>
</dbReference>
<dbReference type="InterPro" id="IPR029151">
    <property type="entry name" value="Sensor-like_sf"/>
</dbReference>
<dbReference type="CDD" id="cd01948">
    <property type="entry name" value="EAL"/>
    <property type="match status" value="1"/>
</dbReference>
<dbReference type="InterPro" id="IPR035919">
    <property type="entry name" value="EAL_sf"/>
</dbReference>
<dbReference type="Pfam" id="PF00563">
    <property type="entry name" value="EAL"/>
    <property type="match status" value="1"/>
</dbReference>
<reference evidence="2" key="1">
    <citation type="submission" date="2020-06" db="EMBL/GenBank/DDBJ databases">
        <title>Insight into the genomes of haloalkaliphilic bacilli from Kenyan soda lakes.</title>
        <authorList>
            <person name="Mwirichia R."/>
            <person name="Villamizar G.C."/>
            <person name="Poehlein A."/>
            <person name="Mugweru J."/>
            <person name="Kipnyargis A."/>
            <person name="Kiplimo D."/>
            <person name="Orwa P."/>
            <person name="Daniel R."/>
        </authorList>
    </citation>
    <scope>NUCLEOTIDE SEQUENCE</scope>
    <source>
        <strain evidence="2">B1096_S55</strain>
    </source>
</reference>
<dbReference type="Proteomes" id="UP001057753">
    <property type="component" value="Unassembled WGS sequence"/>
</dbReference>
<organism evidence="2 3">
    <name type="scientific">Salipaludibacillus agaradhaerens</name>
    <name type="common">Bacillus agaradhaerens</name>
    <dbReference type="NCBI Taxonomy" id="76935"/>
    <lineage>
        <taxon>Bacteria</taxon>
        <taxon>Bacillati</taxon>
        <taxon>Bacillota</taxon>
        <taxon>Bacilli</taxon>
        <taxon>Bacillales</taxon>
        <taxon>Bacillaceae</taxon>
    </lineage>
</organism>
<feature type="domain" description="EAL" evidence="1">
    <location>
        <begin position="1"/>
        <end position="250"/>
    </location>
</feature>
<dbReference type="PROSITE" id="PS50883">
    <property type="entry name" value="EAL"/>
    <property type="match status" value="1"/>
</dbReference>
<dbReference type="RefSeq" id="WP_169837484.1">
    <property type="nucleotide sequence ID" value="NZ_JABXYM010000001.1"/>
</dbReference>
<dbReference type="SUPFAM" id="SSF103190">
    <property type="entry name" value="Sensory domain-like"/>
    <property type="match status" value="1"/>
</dbReference>
<proteinExistence type="predicted"/>
<dbReference type="EMBL" id="JABXYM010000001">
    <property type="protein sequence ID" value="MCR6096200.1"/>
    <property type="molecule type" value="Genomic_DNA"/>
</dbReference>
<keyword evidence="3" id="KW-1185">Reference proteome</keyword>
<dbReference type="Gene3D" id="3.20.20.450">
    <property type="entry name" value="EAL domain"/>
    <property type="match status" value="1"/>
</dbReference>
<evidence type="ECO:0000313" key="2">
    <source>
        <dbReference type="EMBL" id="MCR6096200.1"/>
    </source>
</evidence>
<dbReference type="Pfam" id="PF10388">
    <property type="entry name" value="YkuI_C"/>
    <property type="match status" value="1"/>
</dbReference>
<dbReference type="SUPFAM" id="SSF141868">
    <property type="entry name" value="EAL domain-like"/>
    <property type="match status" value="1"/>
</dbReference>
<dbReference type="InterPro" id="IPR050706">
    <property type="entry name" value="Cyclic-di-GMP_PDE-like"/>
</dbReference>
<dbReference type="InterPro" id="IPR001633">
    <property type="entry name" value="EAL_dom"/>
</dbReference>
<dbReference type="Gene3D" id="3.30.450.20">
    <property type="entry name" value="PAS domain"/>
    <property type="match status" value="1"/>
</dbReference>
<gene>
    <name evidence="2" type="ORF">HXA33_06525</name>
</gene>
<evidence type="ECO:0000313" key="3">
    <source>
        <dbReference type="Proteomes" id="UP001057753"/>
    </source>
</evidence>
<dbReference type="InterPro" id="IPR018842">
    <property type="entry name" value="YkuI_C"/>
</dbReference>
<accession>A0A9Q4B121</accession>
<sequence>MDPLEVIENVPQVVPQFQPVLNSSEYRIIGYEVLGRINQDGALNSLGPFFRDLSVPSEYKWEVDKELYRQAVKRVLEGKLLSRLFFNVDPNTLVQLHCLEELMELFEEFCKEGLHRKQVVFEMRLTDYQGDLNDLSHMIMYMKASGYSVALDDIKTNDANLDQLSKLEPNIIKVELSDLKSSVNVHTYRDVLSALSIFARKIGAGLHFKGIQDAHQLHIAWKHGGRFLQGFYLHEPVNEFIDEYTIHPFLQKSIHSFIDMAHRKLQSQIDFIRWMDAKMEEKSHDVFTDQLVENIAKETHDASFRVYVCDVYGYQKSPNWIKNEDKQWTPDETTRGKNWSWRTYFLAHIMQMKYRKSGVLSDKYRDIETNDLIRTYSYPLGEEHYIFIDLDPVFLFENDWLL</sequence>
<evidence type="ECO:0000259" key="1">
    <source>
        <dbReference type="PROSITE" id="PS50883"/>
    </source>
</evidence>
<dbReference type="AlphaFoldDB" id="A0A9Q4B121"/>
<dbReference type="GO" id="GO:0071111">
    <property type="term" value="F:cyclic-guanylate-specific phosphodiesterase activity"/>
    <property type="evidence" value="ECO:0007669"/>
    <property type="project" value="InterPro"/>
</dbReference>